<evidence type="ECO:0000313" key="2">
    <source>
        <dbReference type="Proteomes" id="UP000002742"/>
    </source>
</evidence>
<gene>
    <name evidence="1" type="ordered locus">Mmol_2049</name>
</gene>
<proteinExistence type="predicted"/>
<dbReference type="KEGG" id="mmb:Mmol_2049"/>
<keyword evidence="2" id="KW-1185">Reference proteome</keyword>
<dbReference type="STRING" id="583345.Mmol_2049"/>
<sequence>MFLKIFTSLYESICSTLNVLEQNYKPVNHELQYIVYNLFTINLTC</sequence>
<dbReference type="HOGENOM" id="CLU_3201912_0_0_4"/>
<reference evidence="2" key="1">
    <citation type="submission" date="2009-07" db="EMBL/GenBank/DDBJ databases">
        <title>Complete sequence of Methylotenera mobilis JLW8.</title>
        <authorList>
            <consortium name="US DOE Joint Genome Institute"/>
            <person name="Lucas S."/>
            <person name="Copeland A."/>
            <person name="Lapidus A."/>
            <person name="Glavina del Rio T."/>
            <person name="Tice H."/>
            <person name="Bruce D."/>
            <person name="Goodwin L."/>
            <person name="Pitluck S."/>
            <person name="LaButti K.M."/>
            <person name="Clum A."/>
            <person name="Larimer F."/>
            <person name="Land M."/>
            <person name="Hauser L."/>
            <person name="Kyrpides N."/>
            <person name="Mikhailova N."/>
            <person name="Kayluzhnaya M."/>
            <person name="Chistoserdova L."/>
        </authorList>
    </citation>
    <scope>NUCLEOTIDE SEQUENCE [LARGE SCALE GENOMIC DNA]</scope>
    <source>
        <strain evidence="2">JLW8 / ATCC BAA-1282 / DSM 17540</strain>
    </source>
</reference>
<reference evidence="1 2" key="2">
    <citation type="journal article" date="2011" name="J. Bacteriol.">
        <title>Genomes of three methylotrophs from a single niche uncover genetic and metabolic divergence of Methylophilaceae.</title>
        <authorList>
            <person name="Lapidus A."/>
            <person name="Clum A."/>
            <person name="Labutti K."/>
            <person name="Kaluzhnaya M.G."/>
            <person name="Lim S."/>
            <person name="Beck D.A."/>
            <person name="Glavina Del Rio T."/>
            <person name="Nolan M."/>
            <person name="Mavromatis K."/>
            <person name="Huntemann M."/>
            <person name="Lucas S."/>
            <person name="Lidstrom M.E."/>
            <person name="Ivanova N."/>
            <person name="Chistoserdova L."/>
        </authorList>
    </citation>
    <scope>NUCLEOTIDE SEQUENCE [LARGE SCALE GENOMIC DNA]</scope>
    <source>
        <strain evidence="2">JLW8 / ATCC BAA-1282 / DSM 17540</strain>
    </source>
</reference>
<protein>
    <submittedName>
        <fullName evidence="1">Uncharacterized protein</fullName>
    </submittedName>
</protein>
<dbReference type="EMBL" id="CP001672">
    <property type="protein sequence ID" value="ACT48951.1"/>
    <property type="molecule type" value="Genomic_DNA"/>
</dbReference>
<evidence type="ECO:0000313" key="1">
    <source>
        <dbReference type="EMBL" id="ACT48951.1"/>
    </source>
</evidence>
<accession>C6WZ03</accession>
<dbReference type="AlphaFoldDB" id="C6WZ03"/>
<name>C6WZ03_METML</name>
<organism evidence="1 2">
    <name type="scientific">Methylotenera mobilis (strain JLW8 / ATCC BAA-1282 / DSM 17540)</name>
    <dbReference type="NCBI Taxonomy" id="583345"/>
    <lineage>
        <taxon>Bacteria</taxon>
        <taxon>Pseudomonadati</taxon>
        <taxon>Pseudomonadota</taxon>
        <taxon>Betaproteobacteria</taxon>
        <taxon>Nitrosomonadales</taxon>
        <taxon>Methylophilaceae</taxon>
        <taxon>Methylotenera</taxon>
    </lineage>
</organism>
<dbReference type="Proteomes" id="UP000002742">
    <property type="component" value="Chromosome"/>
</dbReference>